<dbReference type="PANTHER" id="PTHR32089:SF112">
    <property type="entry name" value="LYSOZYME-LIKE PROTEIN-RELATED"/>
    <property type="match status" value="1"/>
</dbReference>
<dbReference type="GO" id="GO:0007165">
    <property type="term" value="P:signal transduction"/>
    <property type="evidence" value="ECO:0007669"/>
    <property type="project" value="UniProtKB-KW"/>
</dbReference>
<organism evidence="6 7">
    <name type="scientific">Hydrogenimonas thermophila</name>
    <dbReference type="NCBI Taxonomy" id="223786"/>
    <lineage>
        <taxon>Bacteria</taxon>
        <taxon>Pseudomonadati</taxon>
        <taxon>Campylobacterota</taxon>
        <taxon>Epsilonproteobacteria</taxon>
        <taxon>Campylobacterales</taxon>
        <taxon>Hydrogenimonadaceae</taxon>
        <taxon>Hydrogenimonas</taxon>
    </lineage>
</organism>
<feature type="domain" description="Methyl-accepting transducer" evidence="5">
    <location>
        <begin position="66"/>
        <end position="240"/>
    </location>
</feature>
<name>A0A1I5MNF7_9BACT</name>
<dbReference type="AlphaFoldDB" id="A0A1I5MNF7"/>
<dbReference type="PANTHER" id="PTHR32089">
    <property type="entry name" value="METHYL-ACCEPTING CHEMOTAXIS PROTEIN MCPB"/>
    <property type="match status" value="1"/>
</dbReference>
<dbReference type="InterPro" id="IPR004089">
    <property type="entry name" value="MCPsignal_dom"/>
</dbReference>
<evidence type="ECO:0000313" key="7">
    <source>
        <dbReference type="Proteomes" id="UP000199227"/>
    </source>
</evidence>
<keyword evidence="4" id="KW-0175">Coiled coil</keyword>
<protein>
    <submittedName>
        <fullName evidence="6">Chemoreceptor zinc-binding domain-containing protein</fullName>
    </submittedName>
</protein>
<evidence type="ECO:0000259" key="5">
    <source>
        <dbReference type="PROSITE" id="PS50111"/>
    </source>
</evidence>
<evidence type="ECO:0000256" key="4">
    <source>
        <dbReference type="SAM" id="Coils"/>
    </source>
</evidence>
<dbReference type="GO" id="GO:0004888">
    <property type="term" value="F:transmembrane signaling receptor activity"/>
    <property type="evidence" value="ECO:0007669"/>
    <property type="project" value="InterPro"/>
</dbReference>
<comment type="similarity">
    <text evidence="2">Belongs to the methyl-accepting chemotaxis (MCP) protein family.</text>
</comment>
<dbReference type="Gene3D" id="1.10.287.950">
    <property type="entry name" value="Methyl-accepting chemotaxis protein"/>
    <property type="match status" value="1"/>
</dbReference>
<dbReference type="InterPro" id="IPR025991">
    <property type="entry name" value="Chemoreceptor_zinc-bind_dom"/>
</dbReference>
<dbReference type="PROSITE" id="PS50111">
    <property type="entry name" value="CHEMOTAXIS_TRANSDUC_2"/>
    <property type="match status" value="1"/>
</dbReference>
<keyword evidence="7" id="KW-1185">Reference proteome</keyword>
<proteinExistence type="inferred from homology"/>
<dbReference type="EMBL" id="FOXB01000006">
    <property type="protein sequence ID" value="SFP11132.1"/>
    <property type="molecule type" value="Genomic_DNA"/>
</dbReference>
<dbReference type="InterPro" id="IPR004090">
    <property type="entry name" value="Chemotax_Me-accpt_rcpt"/>
</dbReference>
<dbReference type="OrthoDB" id="9765597at2"/>
<evidence type="ECO:0000256" key="3">
    <source>
        <dbReference type="PROSITE-ProRule" id="PRU00284"/>
    </source>
</evidence>
<evidence type="ECO:0000256" key="1">
    <source>
        <dbReference type="ARBA" id="ARBA00023224"/>
    </source>
</evidence>
<evidence type="ECO:0000256" key="2">
    <source>
        <dbReference type="ARBA" id="ARBA00029447"/>
    </source>
</evidence>
<dbReference type="STRING" id="223786.SAMN05216234_10677"/>
<keyword evidence="1 3" id="KW-0807">Transducer</keyword>
<dbReference type="Pfam" id="PF00015">
    <property type="entry name" value="MCPsignal"/>
    <property type="match status" value="1"/>
</dbReference>
<keyword evidence="6" id="KW-0675">Receptor</keyword>
<dbReference type="PRINTS" id="PR00260">
    <property type="entry name" value="CHEMTRNSDUCR"/>
</dbReference>
<dbReference type="SUPFAM" id="SSF58104">
    <property type="entry name" value="Methyl-accepting chemotaxis protein (MCP) signaling domain"/>
    <property type="match status" value="1"/>
</dbReference>
<feature type="coiled-coil region" evidence="4">
    <location>
        <begin position="6"/>
        <end position="40"/>
    </location>
</feature>
<dbReference type="Pfam" id="PF13682">
    <property type="entry name" value="CZB"/>
    <property type="match status" value="1"/>
</dbReference>
<dbReference type="GO" id="GO:0016020">
    <property type="term" value="C:membrane"/>
    <property type="evidence" value="ECO:0007669"/>
    <property type="project" value="InterPro"/>
</dbReference>
<evidence type="ECO:0000313" key="6">
    <source>
        <dbReference type="EMBL" id="SFP11132.1"/>
    </source>
</evidence>
<dbReference type="SMART" id="SM00283">
    <property type="entry name" value="MA"/>
    <property type="match status" value="1"/>
</dbReference>
<dbReference type="Proteomes" id="UP000199227">
    <property type="component" value="Unassembled WGS sequence"/>
</dbReference>
<reference evidence="6 7" key="1">
    <citation type="submission" date="2016-10" db="EMBL/GenBank/DDBJ databases">
        <authorList>
            <person name="de Groot N.N."/>
        </authorList>
    </citation>
    <scope>NUCLEOTIDE SEQUENCE [LARGE SCALE GENOMIC DNA]</scope>
    <source>
        <strain evidence="6 7">EP1-55-1</strain>
    </source>
</reference>
<sequence>MSLFGNKEAEVEVVKLKEENELLKRKIEEMERELNSYKISESDIKKISAENRLKRTLTAIMMNGCSENLSEVQNDIAYNLTKVNEINMLNGKSCDIVDSLKQTTDAMTSTVDDMMLSANQSREIADNLNGSVEEISGIISLIKDISDQTNLLALNAAIEAARAGEHGRGFAVVADEVRKLAERTQKATAEVEVSINLLKQNSSTMLEQSEKVEKIATKSEIFIKDFKQGFEELSNKNIELKKDTKAVVQRVFISLAKLDHVIFKLNGYKAIFNNNYELMSDHMHCRFGKWVNSDGKELFGKTSAYKDIELPHKTVHNAINDALKCIEKRTCLSEVDYVESKFKEAEKAGNDLFKILNIMIDEV</sequence>
<dbReference type="GO" id="GO:0006935">
    <property type="term" value="P:chemotaxis"/>
    <property type="evidence" value="ECO:0007669"/>
    <property type="project" value="InterPro"/>
</dbReference>
<accession>A0A1I5MNF7</accession>
<gene>
    <name evidence="6" type="ORF">SAMN05216234_10677</name>
</gene>